<dbReference type="CDD" id="cd02440">
    <property type="entry name" value="AdoMet_MTases"/>
    <property type="match status" value="1"/>
</dbReference>
<proteinExistence type="predicted"/>
<dbReference type="PANTHER" id="PTHR43861">
    <property type="entry name" value="TRANS-ACONITATE 2-METHYLTRANSFERASE-RELATED"/>
    <property type="match status" value="1"/>
</dbReference>
<gene>
    <name evidence="1" type="ORF">METZ01_LOCUS352493</name>
</gene>
<feature type="non-terminal residue" evidence="1">
    <location>
        <position position="1"/>
    </location>
</feature>
<dbReference type="SUPFAM" id="SSF53335">
    <property type="entry name" value="S-adenosyl-L-methionine-dependent methyltransferases"/>
    <property type="match status" value="1"/>
</dbReference>
<dbReference type="AlphaFoldDB" id="A0A382RPM4"/>
<dbReference type="EMBL" id="UINC01123276">
    <property type="protein sequence ID" value="SVC99639.1"/>
    <property type="molecule type" value="Genomic_DNA"/>
</dbReference>
<name>A0A382RPM4_9ZZZZ</name>
<reference evidence="1" key="1">
    <citation type="submission" date="2018-05" db="EMBL/GenBank/DDBJ databases">
        <authorList>
            <person name="Lanie J.A."/>
            <person name="Ng W.-L."/>
            <person name="Kazmierczak K.M."/>
            <person name="Andrzejewski T.M."/>
            <person name="Davidsen T.M."/>
            <person name="Wayne K.J."/>
            <person name="Tettelin H."/>
            <person name="Glass J.I."/>
            <person name="Rusch D."/>
            <person name="Podicherti R."/>
            <person name="Tsui H.-C.T."/>
            <person name="Winkler M.E."/>
        </authorList>
    </citation>
    <scope>NUCLEOTIDE SEQUENCE</scope>
</reference>
<evidence type="ECO:0000313" key="1">
    <source>
        <dbReference type="EMBL" id="SVC99639.1"/>
    </source>
</evidence>
<dbReference type="InterPro" id="IPR029063">
    <property type="entry name" value="SAM-dependent_MTases_sf"/>
</dbReference>
<dbReference type="PANTHER" id="PTHR43861:SF6">
    <property type="entry name" value="METHYLTRANSFERASE TYPE 11"/>
    <property type="match status" value="1"/>
</dbReference>
<dbReference type="Pfam" id="PF13489">
    <property type="entry name" value="Methyltransf_23"/>
    <property type="match status" value="1"/>
</dbReference>
<dbReference type="Gene3D" id="3.40.50.150">
    <property type="entry name" value="Vaccinia Virus protein VP39"/>
    <property type="match status" value="1"/>
</dbReference>
<organism evidence="1">
    <name type="scientific">marine metagenome</name>
    <dbReference type="NCBI Taxonomy" id="408172"/>
    <lineage>
        <taxon>unclassified sequences</taxon>
        <taxon>metagenomes</taxon>
        <taxon>ecological metagenomes</taxon>
    </lineage>
</organism>
<accession>A0A382RPM4</accession>
<sequence>THNQLLDQQIGSIEKKKSFAKIQLPDQRIESMEKKKSPPNCIFCKKKLDVVILKNISRNGNSYNMHECDQCEIAMLNPFPSDTELAKLYSTGNYRITNGKRFGHIIETLIHLGRIRKRKRINKFVKPGKILDIGCGRGLFLNVMRRGGWDTIGTEFNEETSSHAIKRYSLKIFPGDIIHHKLKAESLDVININQVLEHLKNPDEIIKESHRLLRSGGVIIISVPDLRSPQFTVGKENWFLLDLPFHLFHFTEEGLGKLLRKNEFKVKYIKKFSLEINPFGWLQTLLNISGIRFNLLYDLLKSRELKDGTMAAISPGEI</sequence>
<evidence type="ECO:0008006" key="2">
    <source>
        <dbReference type="Google" id="ProtNLM"/>
    </source>
</evidence>
<protein>
    <recommendedName>
        <fullName evidence="2">Methyltransferase type 11 domain-containing protein</fullName>
    </recommendedName>
</protein>
<feature type="non-terminal residue" evidence="1">
    <location>
        <position position="318"/>
    </location>
</feature>